<dbReference type="Proteomes" id="UP000298061">
    <property type="component" value="Unassembled WGS sequence"/>
</dbReference>
<dbReference type="Gene3D" id="1.20.1280.50">
    <property type="match status" value="1"/>
</dbReference>
<feature type="domain" description="F-box" evidence="1">
    <location>
        <begin position="68"/>
        <end position="128"/>
    </location>
</feature>
<keyword evidence="3" id="KW-1185">Reference proteome</keyword>
<proteinExistence type="predicted"/>
<comment type="caution">
    <text evidence="2">The sequence shown here is derived from an EMBL/GenBank/DDBJ whole genome shotgun (WGS) entry which is preliminary data.</text>
</comment>
<evidence type="ECO:0000259" key="1">
    <source>
        <dbReference type="Pfam" id="PF12937"/>
    </source>
</evidence>
<dbReference type="EMBL" id="SFCI01000270">
    <property type="protein sequence ID" value="TFY80932.1"/>
    <property type="molecule type" value="Genomic_DNA"/>
</dbReference>
<accession>A0A4Z0A1H8</accession>
<protein>
    <recommendedName>
        <fullName evidence="1">F-box domain-containing protein</fullName>
    </recommendedName>
</protein>
<evidence type="ECO:0000313" key="2">
    <source>
        <dbReference type="EMBL" id="TFY80932.1"/>
    </source>
</evidence>
<feature type="non-terminal residue" evidence="2">
    <location>
        <position position="569"/>
    </location>
</feature>
<dbReference type="OrthoDB" id="3172239at2759"/>
<organism evidence="2 3">
    <name type="scientific">Hericium alpestre</name>
    <dbReference type="NCBI Taxonomy" id="135208"/>
    <lineage>
        <taxon>Eukaryota</taxon>
        <taxon>Fungi</taxon>
        <taxon>Dikarya</taxon>
        <taxon>Basidiomycota</taxon>
        <taxon>Agaricomycotina</taxon>
        <taxon>Agaricomycetes</taxon>
        <taxon>Russulales</taxon>
        <taxon>Hericiaceae</taxon>
        <taxon>Hericium</taxon>
    </lineage>
</organism>
<dbReference type="AlphaFoldDB" id="A0A4Z0A1H8"/>
<gene>
    <name evidence="2" type="ORF">EWM64_g3078</name>
</gene>
<dbReference type="InterPro" id="IPR001810">
    <property type="entry name" value="F-box_dom"/>
</dbReference>
<reference evidence="2 3" key="1">
    <citation type="submission" date="2019-02" db="EMBL/GenBank/DDBJ databases">
        <title>Genome sequencing of the rare red list fungi Hericium alpestre (H. flagellum).</title>
        <authorList>
            <person name="Buettner E."/>
            <person name="Kellner H."/>
        </authorList>
    </citation>
    <scope>NUCLEOTIDE SEQUENCE [LARGE SCALE GENOMIC DNA]</scope>
    <source>
        <strain evidence="2 3">DSM 108284</strain>
    </source>
</reference>
<dbReference type="SUPFAM" id="SSF52047">
    <property type="entry name" value="RNI-like"/>
    <property type="match status" value="1"/>
</dbReference>
<dbReference type="Pfam" id="PF12937">
    <property type="entry name" value="F-box-like"/>
    <property type="match status" value="1"/>
</dbReference>
<evidence type="ECO:0000313" key="3">
    <source>
        <dbReference type="Proteomes" id="UP000298061"/>
    </source>
</evidence>
<name>A0A4Z0A1H8_9AGAM</name>
<sequence length="569" mass="64897">MRQCKDDVLSSAQDFWSASIQPRVSQIQHIACAKYLAADARRTLDDELRAMHLAMCSLRSCRNTLAPISRLPAEVLARVFQFYADVDPPGSHNDCPGQWMGWVHVMHVCRHWRNTGLTNSALWTNINLTLGLRWAEQAMHLSKVAPLSIDSWSLGPEKCGEVIAKHLSHTRRLDLSLTAEDLEKTMATLTPPAPILESIKFSSSNGLASLPNEVVDKHWNRLRHVLLTDVRMPWTSPIFCDLTHLHIEWPFLSSYSDDAAAVLRGRWDDMALYDNFFGALERMPALEMLFLDRCLPLQLDGHRSGHSISLPHLKTLSLRDTSFRCGGIIKHLLIPPSCRLKFEFEWTSAAFSESPDVLNFLAVHIHGSTPLQLLSISIPEDSHNRLCYINAWRRRPVDDKPPLVEKADLSFSFRSPWGRIDPLDDLCRGMPLNQLRVLHVACDHCPPVWTSLAWVDMFKQCQALEHVYIAGGSTEVFCQAFGMPMDDPDAFERETWTTHQICAEQVFLPSLKLLELERVRFDLGTEWHGGGRFNFELHDMLPKWLARRKNVKGIPTISIKNSRIQQNWI</sequence>